<feature type="transmembrane region" description="Helical" evidence="1">
    <location>
        <begin position="41"/>
        <end position="62"/>
    </location>
</feature>
<feature type="transmembrane region" description="Helical" evidence="1">
    <location>
        <begin position="106"/>
        <end position="128"/>
    </location>
</feature>
<evidence type="ECO:0000313" key="3">
    <source>
        <dbReference type="Proteomes" id="UP000277890"/>
    </source>
</evidence>
<evidence type="ECO:0000256" key="1">
    <source>
        <dbReference type="SAM" id="Phobius"/>
    </source>
</evidence>
<dbReference type="AlphaFoldDB" id="A0A428GRZ0"/>
<keyword evidence="1" id="KW-0472">Membrane</keyword>
<organism evidence="2 3">
    <name type="scientific">Streptococcus cristatus</name>
    <dbReference type="NCBI Taxonomy" id="45634"/>
    <lineage>
        <taxon>Bacteria</taxon>
        <taxon>Bacillati</taxon>
        <taxon>Bacillota</taxon>
        <taxon>Bacilli</taxon>
        <taxon>Lactobacillales</taxon>
        <taxon>Streptococcaceae</taxon>
        <taxon>Streptococcus</taxon>
    </lineage>
</organism>
<keyword evidence="1" id="KW-0812">Transmembrane</keyword>
<feature type="transmembrane region" description="Helical" evidence="1">
    <location>
        <begin position="74"/>
        <end position="94"/>
    </location>
</feature>
<evidence type="ECO:0000313" key="2">
    <source>
        <dbReference type="EMBL" id="RSJ84352.1"/>
    </source>
</evidence>
<reference evidence="2 3" key="1">
    <citation type="submission" date="2018-11" db="EMBL/GenBank/DDBJ databases">
        <title>Species Designations Belie Phenotypic and Genotypic Heterogeneity in Oral Streptococci.</title>
        <authorList>
            <person name="Velsko I."/>
        </authorList>
    </citation>
    <scope>NUCLEOTIDE SEQUENCE [LARGE SCALE GENOMIC DNA]</scope>
    <source>
        <strain evidence="2 3">A54</strain>
    </source>
</reference>
<comment type="caution">
    <text evidence="2">The sequence shown here is derived from an EMBL/GenBank/DDBJ whole genome shotgun (WGS) entry which is preliminary data.</text>
</comment>
<dbReference type="EMBL" id="RJPQ01000014">
    <property type="protein sequence ID" value="RSJ84352.1"/>
    <property type="molecule type" value="Genomic_DNA"/>
</dbReference>
<proteinExistence type="predicted"/>
<dbReference type="RefSeq" id="WP_125370962.1">
    <property type="nucleotide sequence ID" value="NZ_RJPO01000004.1"/>
</dbReference>
<feature type="transmembrane region" description="Helical" evidence="1">
    <location>
        <begin position="12"/>
        <end position="35"/>
    </location>
</feature>
<dbReference type="Proteomes" id="UP000277890">
    <property type="component" value="Unassembled WGS sequence"/>
</dbReference>
<keyword evidence="1" id="KW-1133">Transmembrane helix</keyword>
<protein>
    <submittedName>
        <fullName evidence="2">Uncharacterized protein</fullName>
    </submittedName>
</protein>
<sequence length="144" mass="16349">MKQFSLPLYILKFFLYLIISLILHMFLVFTAAILVGGYKSLIVIIIGTAAFPFGLWNFFFFLKVLSPVQSSKLLVGLLSILFLPVLTLIFWGFIGGFQRIISSLPNSLFSIFGMLVSNTIVYSLAHLLNFYNYKKKAIYEGEVD</sequence>
<gene>
    <name evidence="2" type="ORF">D8794_09520</name>
</gene>
<name>A0A428GRZ0_STRCR</name>
<accession>A0A428GRZ0</accession>